<dbReference type="EMBL" id="JAGKSP010000042">
    <property type="protein sequence ID" value="MBP3967399.1"/>
    <property type="molecule type" value="Genomic_DNA"/>
</dbReference>
<dbReference type="Proteomes" id="UP000673394">
    <property type="component" value="Unassembled WGS sequence"/>
</dbReference>
<gene>
    <name evidence="1" type="ORF">I8J30_32540</name>
</gene>
<name>A0ABS5CNG5_9BACL</name>
<evidence type="ECO:0000313" key="2">
    <source>
        <dbReference type="Proteomes" id="UP000673394"/>
    </source>
</evidence>
<proteinExistence type="predicted"/>
<dbReference type="RefSeq" id="WP_210664492.1">
    <property type="nucleotide sequence ID" value="NZ_JAGKSP010000042.1"/>
</dbReference>
<reference evidence="1 2" key="1">
    <citation type="submission" date="2021-04" db="EMBL/GenBank/DDBJ databases">
        <title>Paenibacillus sp. DLE-14 whole genome sequence.</title>
        <authorList>
            <person name="Ham Y.J."/>
        </authorList>
    </citation>
    <scope>NUCLEOTIDE SEQUENCE [LARGE SCALE GENOMIC DNA]</scope>
    <source>
        <strain evidence="1 2">DLE-14</strain>
    </source>
</reference>
<protein>
    <submittedName>
        <fullName evidence="1">Uncharacterized protein</fullName>
    </submittedName>
</protein>
<keyword evidence="2" id="KW-1185">Reference proteome</keyword>
<evidence type="ECO:0000313" key="1">
    <source>
        <dbReference type="EMBL" id="MBP3967399.1"/>
    </source>
</evidence>
<sequence>MAKEKPLFTAKQELKSDQDFELAMMHKEPVEAFQDRMRMRPISTIKSYNDHSVQIADGTTIVRGSSSFFTLSEEDRLKYTTSK</sequence>
<comment type="caution">
    <text evidence="1">The sequence shown here is derived from an EMBL/GenBank/DDBJ whole genome shotgun (WGS) entry which is preliminary data.</text>
</comment>
<accession>A0ABS5CNG5</accession>
<organism evidence="1 2">
    <name type="scientific">Paenibacillus lignilyticus</name>
    <dbReference type="NCBI Taxonomy" id="1172615"/>
    <lineage>
        <taxon>Bacteria</taxon>
        <taxon>Bacillati</taxon>
        <taxon>Bacillota</taxon>
        <taxon>Bacilli</taxon>
        <taxon>Bacillales</taxon>
        <taxon>Paenibacillaceae</taxon>
        <taxon>Paenibacillus</taxon>
    </lineage>
</organism>